<reference evidence="1 2" key="1">
    <citation type="submission" date="2016-10" db="EMBL/GenBank/DDBJ databases">
        <authorList>
            <person name="de Groot N.N."/>
        </authorList>
    </citation>
    <scope>NUCLEOTIDE SEQUENCE [LARGE SCALE GENOMIC DNA]</scope>
    <source>
        <strain evidence="1 2">S137</strain>
    </source>
</reference>
<dbReference type="Proteomes" id="UP000182412">
    <property type="component" value="Unassembled WGS sequence"/>
</dbReference>
<evidence type="ECO:0000313" key="1">
    <source>
        <dbReference type="EMBL" id="SDP40052.1"/>
    </source>
</evidence>
<dbReference type="NCBIfam" id="NF033831">
    <property type="entry name" value="sce7725_fam"/>
    <property type="match status" value="1"/>
</dbReference>
<gene>
    <name evidence="1" type="ORF">SAMN05216366_11728</name>
</gene>
<organism evidence="1 2">
    <name type="scientific">Selenomonas ruminantium</name>
    <dbReference type="NCBI Taxonomy" id="971"/>
    <lineage>
        <taxon>Bacteria</taxon>
        <taxon>Bacillati</taxon>
        <taxon>Bacillota</taxon>
        <taxon>Negativicutes</taxon>
        <taxon>Selenomonadales</taxon>
        <taxon>Selenomonadaceae</taxon>
        <taxon>Selenomonas</taxon>
    </lineage>
</organism>
<dbReference type="AlphaFoldDB" id="A0A1H0SE26"/>
<dbReference type="EMBL" id="FNJQ01000017">
    <property type="protein sequence ID" value="SDP40052.1"/>
    <property type="molecule type" value="Genomic_DNA"/>
</dbReference>
<protein>
    <recommendedName>
        <fullName evidence="3">Sce7725 family protein</fullName>
    </recommendedName>
</protein>
<dbReference type="InterPro" id="IPR047727">
    <property type="entry name" value="Sce7725-like"/>
</dbReference>
<sequence>MYFPYFRGRQYDLLALKELAQKRLISNEILPVVEPVKISATLDRTLKCYVDAKMRLAMVLNPEVKKLGEEENMKLYDKTNEFVLPAIIMNNNAPHVIDQLRNKGYGRNDILVILNNRDEVEKYKKIFKNDAPAYVLIPDERSIKRAVSNNKILLEDKFHKLNRNADYANNDDEFFSDDHRYYKEEGYIGFADYSMIGENYDESGFAPRAVAIHIVYIDKDMNFRIHHFVSNSNHGLEDVAGKYYEAVMKLKAWYRSGNEKQRTVALSTFLEHAEKGYFPGLPTIKKLSIMHHLELVDRVLRKESDK</sequence>
<accession>A0A1H0SE26</accession>
<evidence type="ECO:0000313" key="2">
    <source>
        <dbReference type="Proteomes" id="UP000182412"/>
    </source>
</evidence>
<proteinExistence type="predicted"/>
<evidence type="ECO:0008006" key="3">
    <source>
        <dbReference type="Google" id="ProtNLM"/>
    </source>
</evidence>
<name>A0A1H0SE26_SELRU</name>